<evidence type="ECO:0000256" key="1">
    <source>
        <dbReference type="SAM" id="MobiDB-lite"/>
    </source>
</evidence>
<feature type="region of interest" description="Disordered" evidence="1">
    <location>
        <begin position="9"/>
        <end position="29"/>
    </location>
</feature>
<sequence>MRRTRIRVKNAQQWSDGRESQQGSKSLRRDLWDEESHRIETMLLLCCLSLIPLKNGSCSGSNETKDVMGQGVLSSSSAQRSFRDHLCRLLTPLFLQTMPGICVLLLLRSQRSSLVVFVLVCPPRH</sequence>
<protein>
    <submittedName>
        <fullName evidence="2">AT10830p</fullName>
    </submittedName>
</protein>
<reference evidence="2" key="1">
    <citation type="submission" date="2006-08" db="EMBL/GenBank/DDBJ databases">
        <authorList>
            <person name="Stapleton M."/>
            <person name="Carlson J."/>
            <person name="Chavez C."/>
            <person name="Frise E."/>
            <person name="George R."/>
            <person name="Pacleb J."/>
            <person name="Park S."/>
            <person name="Wan K."/>
            <person name="Yu C."/>
            <person name="Celniker S."/>
        </authorList>
    </citation>
    <scope>NUCLEOTIDE SEQUENCE</scope>
</reference>
<name>Q0IH04_DROME</name>
<evidence type="ECO:0000313" key="2">
    <source>
        <dbReference type="EMBL" id="ABI34147.1"/>
    </source>
</evidence>
<dbReference type="EMBL" id="BT028766">
    <property type="protein sequence ID" value="ABI34147.1"/>
    <property type="molecule type" value="mRNA"/>
</dbReference>
<proteinExistence type="evidence at transcript level"/>
<dbReference type="AlphaFoldDB" id="Q0IH04"/>
<accession>Q0IH04</accession>
<organism evidence="2">
    <name type="scientific">Drosophila melanogaster</name>
    <name type="common">Fruit fly</name>
    <dbReference type="NCBI Taxonomy" id="7227"/>
    <lineage>
        <taxon>Eukaryota</taxon>
        <taxon>Metazoa</taxon>
        <taxon>Ecdysozoa</taxon>
        <taxon>Arthropoda</taxon>
        <taxon>Hexapoda</taxon>
        <taxon>Insecta</taxon>
        <taxon>Pterygota</taxon>
        <taxon>Neoptera</taxon>
        <taxon>Endopterygota</taxon>
        <taxon>Diptera</taxon>
        <taxon>Brachycera</taxon>
        <taxon>Muscomorpha</taxon>
        <taxon>Ephydroidea</taxon>
        <taxon>Drosophilidae</taxon>
        <taxon>Drosophila</taxon>
        <taxon>Sophophora</taxon>
    </lineage>
</organism>
<feature type="compositionally biased region" description="Polar residues" evidence="1">
    <location>
        <begin position="10"/>
        <end position="25"/>
    </location>
</feature>